<dbReference type="EMBL" id="BPLR01011923">
    <property type="protein sequence ID" value="GIY50005.1"/>
    <property type="molecule type" value="Genomic_DNA"/>
</dbReference>
<sequence length="98" mass="10934">MYLLRETSETNTCSLKNRPSYTPVCVSDPTVLNSHKGWPVRPLRSSQVSTHDPPLKNSQPHYPSLILILMKFKLGSPAIAKLPSLSSWSNAKSSRDNK</sequence>
<evidence type="ECO:0000256" key="1">
    <source>
        <dbReference type="SAM" id="MobiDB-lite"/>
    </source>
</evidence>
<dbReference type="Proteomes" id="UP001054945">
    <property type="component" value="Unassembled WGS sequence"/>
</dbReference>
<organism evidence="2 3">
    <name type="scientific">Caerostris extrusa</name>
    <name type="common">Bark spider</name>
    <name type="synonym">Caerostris bankana</name>
    <dbReference type="NCBI Taxonomy" id="172846"/>
    <lineage>
        <taxon>Eukaryota</taxon>
        <taxon>Metazoa</taxon>
        <taxon>Ecdysozoa</taxon>
        <taxon>Arthropoda</taxon>
        <taxon>Chelicerata</taxon>
        <taxon>Arachnida</taxon>
        <taxon>Araneae</taxon>
        <taxon>Araneomorphae</taxon>
        <taxon>Entelegynae</taxon>
        <taxon>Araneoidea</taxon>
        <taxon>Araneidae</taxon>
        <taxon>Caerostris</taxon>
    </lineage>
</organism>
<comment type="caution">
    <text evidence="2">The sequence shown here is derived from an EMBL/GenBank/DDBJ whole genome shotgun (WGS) entry which is preliminary data.</text>
</comment>
<evidence type="ECO:0000313" key="3">
    <source>
        <dbReference type="Proteomes" id="UP001054945"/>
    </source>
</evidence>
<reference evidence="2 3" key="1">
    <citation type="submission" date="2021-06" db="EMBL/GenBank/DDBJ databases">
        <title>Caerostris extrusa draft genome.</title>
        <authorList>
            <person name="Kono N."/>
            <person name="Arakawa K."/>
        </authorList>
    </citation>
    <scope>NUCLEOTIDE SEQUENCE [LARGE SCALE GENOMIC DNA]</scope>
</reference>
<proteinExistence type="predicted"/>
<keyword evidence="3" id="KW-1185">Reference proteome</keyword>
<gene>
    <name evidence="2" type="ORF">CEXT_387011</name>
</gene>
<feature type="region of interest" description="Disordered" evidence="1">
    <location>
        <begin position="36"/>
        <end position="57"/>
    </location>
</feature>
<protein>
    <submittedName>
        <fullName evidence="2">Uncharacterized protein</fullName>
    </submittedName>
</protein>
<evidence type="ECO:0000313" key="2">
    <source>
        <dbReference type="EMBL" id="GIY50005.1"/>
    </source>
</evidence>
<accession>A0AAV4TUQ7</accession>
<name>A0AAV4TUQ7_CAEEX</name>
<feature type="compositionally biased region" description="Polar residues" evidence="1">
    <location>
        <begin position="44"/>
        <end position="57"/>
    </location>
</feature>
<dbReference type="AlphaFoldDB" id="A0AAV4TUQ7"/>